<evidence type="ECO:0000256" key="2">
    <source>
        <dbReference type="SAM" id="SignalP"/>
    </source>
</evidence>
<dbReference type="OrthoDB" id="9997115at2"/>
<dbReference type="Proteomes" id="UP000182584">
    <property type="component" value="Unassembled WGS sequence"/>
</dbReference>
<feature type="signal peptide" evidence="2">
    <location>
        <begin position="1"/>
        <end position="27"/>
    </location>
</feature>
<organism evidence="3 4">
    <name type="scientific">Butyrivibrio fibrisolvens</name>
    <dbReference type="NCBI Taxonomy" id="831"/>
    <lineage>
        <taxon>Bacteria</taxon>
        <taxon>Bacillati</taxon>
        <taxon>Bacillota</taxon>
        <taxon>Clostridia</taxon>
        <taxon>Lachnospirales</taxon>
        <taxon>Lachnospiraceae</taxon>
        <taxon>Butyrivibrio</taxon>
    </lineage>
</organism>
<sequence length="218" mass="22284">MNMKFVKRIFAVSMAATILVVPTVAGAATKPAAQIAAEEAAAKAEAEHEEYAQEIEEKTTSSSTAAINGETVKSNVAGTVDVTNSDSINAFVLNSSGDKTPGDKQVVYSKTAAESPAAFASAEGAATAIGGTVVGDALNADINLQNGGEAEIIIKDLPEGNVKIIQVGDNGETKVLDATVKGEATTTTTVDGVTRSAKGTAITFEPSNGHYTYFVVVL</sequence>
<gene>
    <name evidence="3" type="ORF">SAMN04487884_1352</name>
</gene>
<dbReference type="AlphaFoldDB" id="A0A1H9WUZ4"/>
<protein>
    <submittedName>
        <fullName evidence="3">Uncharacterized protein</fullName>
    </submittedName>
</protein>
<evidence type="ECO:0000313" key="4">
    <source>
        <dbReference type="Proteomes" id="UP000182584"/>
    </source>
</evidence>
<name>A0A1H9WUZ4_BUTFI</name>
<accession>A0A1H9WUZ4</accession>
<keyword evidence="2" id="KW-0732">Signal</keyword>
<dbReference type="RefSeq" id="WP_074758597.1">
    <property type="nucleotide sequence ID" value="NZ_FOGJ01000035.1"/>
</dbReference>
<keyword evidence="1" id="KW-0175">Coiled coil</keyword>
<reference evidence="3 4" key="1">
    <citation type="submission" date="2016-10" db="EMBL/GenBank/DDBJ databases">
        <authorList>
            <person name="de Groot N.N."/>
        </authorList>
    </citation>
    <scope>NUCLEOTIDE SEQUENCE [LARGE SCALE GENOMIC DNA]</scope>
    <source>
        <strain evidence="3 4">AR40</strain>
    </source>
</reference>
<feature type="coiled-coil region" evidence="1">
    <location>
        <begin position="34"/>
        <end position="61"/>
    </location>
</feature>
<feature type="chain" id="PRO_5010350862" evidence="2">
    <location>
        <begin position="28"/>
        <end position="218"/>
    </location>
</feature>
<proteinExistence type="predicted"/>
<evidence type="ECO:0000313" key="3">
    <source>
        <dbReference type="EMBL" id="SES37611.1"/>
    </source>
</evidence>
<evidence type="ECO:0000256" key="1">
    <source>
        <dbReference type="SAM" id="Coils"/>
    </source>
</evidence>
<dbReference type="EMBL" id="FOGJ01000035">
    <property type="protein sequence ID" value="SES37611.1"/>
    <property type="molecule type" value="Genomic_DNA"/>
</dbReference>